<organism evidence="1">
    <name type="scientific">Albugo laibachii Nc14</name>
    <dbReference type="NCBI Taxonomy" id="890382"/>
    <lineage>
        <taxon>Eukaryota</taxon>
        <taxon>Sar</taxon>
        <taxon>Stramenopiles</taxon>
        <taxon>Oomycota</taxon>
        <taxon>Peronosporomycetes</taxon>
        <taxon>Albuginales</taxon>
        <taxon>Albuginaceae</taxon>
        <taxon>Albugo</taxon>
    </lineage>
</organism>
<dbReference type="AlphaFoldDB" id="F0WLX4"/>
<proteinExistence type="predicted"/>
<dbReference type="EMBL" id="FR824194">
    <property type="protein sequence ID" value="CCA22301.1"/>
    <property type="molecule type" value="Genomic_DNA"/>
</dbReference>
<dbReference type="CDD" id="cd09272">
    <property type="entry name" value="RNase_HI_RT_Ty1"/>
    <property type="match status" value="1"/>
</dbReference>
<reference evidence="1" key="2">
    <citation type="submission" date="2011-02" db="EMBL/GenBank/DDBJ databases">
        <authorList>
            <person name="MacLean D."/>
        </authorList>
    </citation>
    <scope>NUCLEOTIDE SEQUENCE</scope>
</reference>
<protein>
    <submittedName>
        <fullName evidence="1">Putative polyprotein</fullName>
    </submittedName>
</protein>
<accession>F0WLX4</accession>
<dbReference type="HOGENOM" id="CLU_001650_8_2_1"/>
<name>F0WLX4_9STRA</name>
<sequence length="167" mass="19006">MSTRPDIALAVCELSRFLEKPCVVHWNAGILVLRYLKTTSDLGLEYNGSHGNLVIKAYSDLDWGESRDERRSTSSIMVMVNETPVVYKSRLQKSVALSSAEAEYMAISMCVQEILWVKQLLQEMGHPFGRPTNYLWRNRAPSPSEQMMDIRVVRSISTSDIILYVSM</sequence>
<evidence type="ECO:0000313" key="1">
    <source>
        <dbReference type="EMBL" id="CCA22301.1"/>
    </source>
</evidence>
<dbReference type="PANTHER" id="PTHR11439">
    <property type="entry name" value="GAG-POL-RELATED RETROTRANSPOSON"/>
    <property type="match status" value="1"/>
</dbReference>
<reference evidence="1" key="1">
    <citation type="journal article" date="2011" name="PLoS Biol.">
        <title>Gene gain and loss during evolution of obligate parasitism in the white rust pathogen of Arabidopsis thaliana.</title>
        <authorList>
            <person name="Kemen E."/>
            <person name="Gardiner A."/>
            <person name="Schultz-Larsen T."/>
            <person name="Kemen A.C."/>
            <person name="Balmuth A.L."/>
            <person name="Robert-Seilaniantz A."/>
            <person name="Bailey K."/>
            <person name="Holub E."/>
            <person name="Studholme D.J."/>
            <person name="Maclean D."/>
            <person name="Jones J.D."/>
        </authorList>
    </citation>
    <scope>NUCLEOTIDE SEQUENCE</scope>
</reference>
<gene>
    <name evidence="1" type="primary">AlNc14C149G7487</name>
    <name evidence="1" type="ORF">ALNC14_084440</name>
</gene>
<dbReference type="PANTHER" id="PTHR11439:SF440">
    <property type="entry name" value="INTEGRASE CATALYTIC DOMAIN-CONTAINING PROTEIN"/>
    <property type="match status" value="1"/>
</dbReference>